<dbReference type="GO" id="GO:0051539">
    <property type="term" value="F:4 iron, 4 sulfur cluster binding"/>
    <property type="evidence" value="ECO:0007669"/>
    <property type="project" value="UniProtKB-KW"/>
</dbReference>
<dbReference type="SMART" id="SM00567">
    <property type="entry name" value="EZ_HEAT"/>
    <property type="match status" value="2"/>
</dbReference>
<dbReference type="InterPro" id="IPR011989">
    <property type="entry name" value="ARM-like"/>
</dbReference>
<proteinExistence type="predicted"/>
<dbReference type="InterPro" id="IPR004155">
    <property type="entry name" value="PBS_lyase_HEAT"/>
</dbReference>
<keyword evidence="1" id="KW-0479">Metal-binding</keyword>
<dbReference type="GO" id="GO:0008616">
    <property type="term" value="P:tRNA queuosine(34) biosynthetic process"/>
    <property type="evidence" value="ECO:0007669"/>
    <property type="project" value="InterPro"/>
</dbReference>
<protein>
    <submittedName>
        <fullName evidence="3">Epoxyqueuosine reductase</fullName>
    </submittedName>
</protein>
<sequence length="377" mass="42316">MSLTKKIKEFALDLGYSRVGITTADRFSDHVAILQDRGPMYDFLVQDPRRPVEGCEPQKLMPSAKSIISLVWDYSQKAFPEALLGKVGRVYQARSYNAPSHRINGSRYQLMLDFVKKAGCQVGQGIFLPERWVAARAGVTTYGRNNFAYADGIGSFIVLSSIVVDTELEYDTPTLETGCPEGCRACIKACPTQAIYEPQKLNPRRCIAFNAWFTQDGKPAGLSSHIPPEIREKMGTHVHGCDICQEVCPRNRERLQAKLPDDEFLVRVSQDFSLTKMLNMTDEFYETRVQPLMYNYIKEPKYFQRNAAIALGNLGDPAFIPDLELAMNDPEKLVREYAAWALGRIGGNLAKQVLETKRSLETCGNVKKEIEAALLAL</sequence>
<dbReference type="PANTHER" id="PTHR30002:SF4">
    <property type="entry name" value="EPOXYQUEUOSINE REDUCTASE"/>
    <property type="match status" value="1"/>
</dbReference>
<dbReference type="OrthoDB" id="9784571at2"/>
<dbReference type="SUPFAM" id="SSF54862">
    <property type="entry name" value="4Fe-4S ferredoxins"/>
    <property type="match status" value="1"/>
</dbReference>
<gene>
    <name evidence="3" type="ORF">SAMN04490355_106712</name>
</gene>
<dbReference type="STRING" id="1123291.SAMN04490355_106712"/>
<evidence type="ECO:0000256" key="1">
    <source>
        <dbReference type="ARBA" id="ARBA00022485"/>
    </source>
</evidence>
<dbReference type="GO" id="GO:0052693">
    <property type="term" value="F:epoxyqueuosine reductase activity"/>
    <property type="evidence" value="ECO:0007669"/>
    <property type="project" value="TreeGrafter"/>
</dbReference>
<reference evidence="4" key="1">
    <citation type="submission" date="2016-10" db="EMBL/GenBank/DDBJ databases">
        <authorList>
            <person name="Varghese N."/>
            <person name="Submissions S."/>
        </authorList>
    </citation>
    <scope>NUCLEOTIDE SEQUENCE [LARGE SCALE GENOMIC DNA]</scope>
    <source>
        <strain evidence="4">DSM 13327</strain>
    </source>
</reference>
<keyword evidence="1" id="KW-0411">Iron-sulfur</keyword>
<feature type="domain" description="4Fe-4S ferredoxin-type" evidence="2">
    <location>
        <begin position="171"/>
        <end position="200"/>
    </location>
</feature>
<dbReference type="PROSITE" id="PS50077">
    <property type="entry name" value="HEAT_REPEAT"/>
    <property type="match status" value="1"/>
</dbReference>
<name>A0A1I4PN34_9FIRM</name>
<evidence type="ECO:0000313" key="4">
    <source>
        <dbReference type="Proteomes" id="UP000199520"/>
    </source>
</evidence>
<keyword evidence="1" id="KW-0408">Iron</keyword>
<dbReference type="EMBL" id="FOTS01000067">
    <property type="protein sequence ID" value="SFM28873.1"/>
    <property type="molecule type" value="Genomic_DNA"/>
</dbReference>
<dbReference type="Pfam" id="PF13484">
    <property type="entry name" value="Fer4_16"/>
    <property type="match status" value="1"/>
</dbReference>
<dbReference type="InterPro" id="IPR016024">
    <property type="entry name" value="ARM-type_fold"/>
</dbReference>
<keyword evidence="1" id="KW-0004">4Fe-4S</keyword>
<dbReference type="PROSITE" id="PS51379">
    <property type="entry name" value="4FE4S_FER_2"/>
    <property type="match status" value="1"/>
</dbReference>
<accession>A0A1I4PN34</accession>
<evidence type="ECO:0000259" key="2">
    <source>
        <dbReference type="PROSITE" id="PS51379"/>
    </source>
</evidence>
<dbReference type="InterPro" id="IPR021133">
    <property type="entry name" value="HEAT_type_2"/>
</dbReference>
<dbReference type="InterPro" id="IPR004453">
    <property type="entry name" value="QueG"/>
</dbReference>
<dbReference type="Proteomes" id="UP000199520">
    <property type="component" value="Unassembled WGS sequence"/>
</dbReference>
<dbReference type="SUPFAM" id="SSF48371">
    <property type="entry name" value="ARM repeat"/>
    <property type="match status" value="1"/>
</dbReference>
<dbReference type="Gene3D" id="3.30.70.20">
    <property type="match status" value="1"/>
</dbReference>
<dbReference type="Gene3D" id="1.25.10.10">
    <property type="entry name" value="Leucine-rich Repeat Variant"/>
    <property type="match status" value="1"/>
</dbReference>
<dbReference type="Pfam" id="PF13646">
    <property type="entry name" value="HEAT_2"/>
    <property type="match status" value="1"/>
</dbReference>
<dbReference type="InterPro" id="IPR017896">
    <property type="entry name" value="4Fe4S_Fe-S-bd"/>
</dbReference>
<dbReference type="RefSeq" id="WP_090943571.1">
    <property type="nucleotide sequence ID" value="NZ_FOTS01000067.1"/>
</dbReference>
<dbReference type="AlphaFoldDB" id="A0A1I4PN34"/>
<keyword evidence="4" id="KW-1185">Reference proteome</keyword>
<evidence type="ECO:0000313" key="3">
    <source>
        <dbReference type="EMBL" id="SFM28873.1"/>
    </source>
</evidence>
<dbReference type="PANTHER" id="PTHR30002">
    <property type="entry name" value="EPOXYQUEUOSINE REDUCTASE"/>
    <property type="match status" value="1"/>
</dbReference>
<organism evidence="3 4">
    <name type="scientific">Pelosinus propionicus DSM 13327</name>
    <dbReference type="NCBI Taxonomy" id="1123291"/>
    <lineage>
        <taxon>Bacteria</taxon>
        <taxon>Bacillati</taxon>
        <taxon>Bacillota</taxon>
        <taxon>Negativicutes</taxon>
        <taxon>Selenomonadales</taxon>
        <taxon>Sporomusaceae</taxon>
        <taxon>Pelosinus</taxon>
    </lineage>
</organism>